<keyword evidence="1" id="KW-0472">Membrane</keyword>
<comment type="caution">
    <text evidence="2">The sequence shown here is derived from an EMBL/GenBank/DDBJ whole genome shotgun (WGS) entry which is preliminary data.</text>
</comment>
<sequence length="368" mass="40948">MEKRITDLLDCVQDDSVQLQSKDVSSIERIKEATLNKIQKRESSTFRVKKKLSRTALVAAIVAEGLIISALAVGITLLVLKQAELRSILGIEDKNIPEYMEYEASETPPEADEVSVSVLSSMRDKKYVRYYILVSPVTQEQAESYTWSIHRNGERKGREAFPVKADLDTAYDADTQSLMLEFSMFIGSDAQVEDTEPYEVNLWGGIDYDSGAEASDSISTSFSLPQNTSEISTVLIQLGNGVEFTNALTGETGKIQEVQVSSGGIEWFYSYDTAEMLLREIKNYGSDDSDLSEEEFRQYSAEQLAWIHAFEDTIRDAVLNLSDGSTRGGLIPDQVDLDNGVLIGNGYWENPLDLSILESITVDGKTYQ</sequence>
<gene>
    <name evidence="2" type="ORF">DFR64_1962</name>
</gene>
<protein>
    <recommendedName>
        <fullName evidence="4">DUF4179 domain-containing protein</fullName>
    </recommendedName>
</protein>
<organism evidence="2 3">
    <name type="scientific">Pelolinea submarina</name>
    <dbReference type="NCBI Taxonomy" id="913107"/>
    <lineage>
        <taxon>Bacteria</taxon>
        <taxon>Bacillati</taxon>
        <taxon>Chloroflexota</taxon>
        <taxon>Anaerolineae</taxon>
        <taxon>Anaerolineales</taxon>
        <taxon>Anaerolineaceae</taxon>
        <taxon>Pelolinea</taxon>
    </lineage>
</organism>
<keyword evidence="3" id="KW-1185">Reference proteome</keyword>
<dbReference type="Proteomes" id="UP000256388">
    <property type="component" value="Unassembled WGS sequence"/>
</dbReference>
<keyword evidence="1" id="KW-0812">Transmembrane</keyword>
<feature type="transmembrane region" description="Helical" evidence="1">
    <location>
        <begin position="56"/>
        <end position="80"/>
    </location>
</feature>
<evidence type="ECO:0000313" key="3">
    <source>
        <dbReference type="Proteomes" id="UP000256388"/>
    </source>
</evidence>
<evidence type="ECO:0000256" key="1">
    <source>
        <dbReference type="SAM" id="Phobius"/>
    </source>
</evidence>
<dbReference type="EMBL" id="QUMS01000002">
    <property type="protein sequence ID" value="REG08590.1"/>
    <property type="molecule type" value="Genomic_DNA"/>
</dbReference>
<name>A0A347ZNV6_9CHLR</name>
<evidence type="ECO:0008006" key="4">
    <source>
        <dbReference type="Google" id="ProtNLM"/>
    </source>
</evidence>
<dbReference type="RefSeq" id="WP_116225241.1">
    <property type="nucleotide sequence ID" value="NZ_AP018437.1"/>
</dbReference>
<evidence type="ECO:0000313" key="2">
    <source>
        <dbReference type="EMBL" id="REG08590.1"/>
    </source>
</evidence>
<keyword evidence="1" id="KW-1133">Transmembrane helix</keyword>
<proteinExistence type="predicted"/>
<accession>A0A347ZNV6</accession>
<dbReference type="AlphaFoldDB" id="A0A347ZNV6"/>
<reference evidence="2 3" key="1">
    <citation type="submission" date="2018-08" db="EMBL/GenBank/DDBJ databases">
        <title>Genomic Encyclopedia of Type Strains, Phase IV (KMG-IV): sequencing the most valuable type-strain genomes for metagenomic binning, comparative biology and taxonomic classification.</title>
        <authorList>
            <person name="Goeker M."/>
        </authorList>
    </citation>
    <scope>NUCLEOTIDE SEQUENCE [LARGE SCALE GENOMIC DNA]</scope>
    <source>
        <strain evidence="2 3">DSM 23923</strain>
    </source>
</reference>